<keyword evidence="1" id="KW-0805">Transcription regulation</keyword>
<protein>
    <submittedName>
        <fullName evidence="7">TetR/AcrR family transcriptional regulator</fullName>
    </submittedName>
</protein>
<proteinExistence type="predicted"/>
<evidence type="ECO:0000313" key="7">
    <source>
        <dbReference type="EMBL" id="RDK08118.1"/>
    </source>
</evidence>
<accession>A0A370NRF8</accession>
<dbReference type="InterPro" id="IPR001647">
    <property type="entry name" value="HTH_TetR"/>
</dbReference>
<dbReference type="Gene3D" id="1.10.357.10">
    <property type="entry name" value="Tetracycline Repressor, domain 2"/>
    <property type="match status" value="1"/>
</dbReference>
<dbReference type="GO" id="GO:0000976">
    <property type="term" value="F:transcription cis-regulatory region binding"/>
    <property type="evidence" value="ECO:0007669"/>
    <property type="project" value="TreeGrafter"/>
</dbReference>
<evidence type="ECO:0000256" key="2">
    <source>
        <dbReference type="ARBA" id="ARBA00023125"/>
    </source>
</evidence>
<dbReference type="PROSITE" id="PS50977">
    <property type="entry name" value="HTH_TETR_2"/>
    <property type="match status" value="1"/>
</dbReference>
<organism evidence="7 8">
    <name type="scientific">Cupriavidus lacunae</name>
    <dbReference type="NCBI Taxonomy" id="2666307"/>
    <lineage>
        <taxon>Bacteria</taxon>
        <taxon>Pseudomonadati</taxon>
        <taxon>Pseudomonadota</taxon>
        <taxon>Betaproteobacteria</taxon>
        <taxon>Burkholderiales</taxon>
        <taxon>Burkholderiaceae</taxon>
        <taxon>Cupriavidus</taxon>
    </lineage>
</organism>
<feature type="domain" description="HTH tetR-type" evidence="6">
    <location>
        <begin position="21"/>
        <end position="81"/>
    </location>
</feature>
<evidence type="ECO:0000256" key="1">
    <source>
        <dbReference type="ARBA" id="ARBA00023015"/>
    </source>
</evidence>
<dbReference type="InterPro" id="IPR041669">
    <property type="entry name" value="TetR_C_15"/>
</dbReference>
<dbReference type="PANTHER" id="PTHR30055">
    <property type="entry name" value="HTH-TYPE TRANSCRIPTIONAL REGULATOR RUTR"/>
    <property type="match status" value="1"/>
</dbReference>
<dbReference type="PRINTS" id="PR00455">
    <property type="entry name" value="HTHTETR"/>
</dbReference>
<evidence type="ECO:0000256" key="5">
    <source>
        <dbReference type="SAM" id="MobiDB-lite"/>
    </source>
</evidence>
<dbReference type="InterPro" id="IPR009057">
    <property type="entry name" value="Homeodomain-like_sf"/>
</dbReference>
<feature type="DNA-binding region" description="H-T-H motif" evidence="4">
    <location>
        <begin position="44"/>
        <end position="63"/>
    </location>
</feature>
<dbReference type="Proteomes" id="UP000255165">
    <property type="component" value="Unassembled WGS sequence"/>
</dbReference>
<evidence type="ECO:0000313" key="8">
    <source>
        <dbReference type="Proteomes" id="UP000255165"/>
    </source>
</evidence>
<evidence type="ECO:0000256" key="3">
    <source>
        <dbReference type="ARBA" id="ARBA00023163"/>
    </source>
</evidence>
<feature type="compositionally biased region" description="Basic and acidic residues" evidence="5">
    <location>
        <begin position="1"/>
        <end position="10"/>
    </location>
</feature>
<name>A0A370NRF8_9BURK</name>
<dbReference type="Pfam" id="PF17918">
    <property type="entry name" value="TetR_C_15"/>
    <property type="match status" value="1"/>
</dbReference>
<comment type="caution">
    <text evidence="7">The sequence shown here is derived from an EMBL/GenBank/DDBJ whole genome shotgun (WGS) entry which is preliminary data.</text>
</comment>
<keyword evidence="8" id="KW-1185">Reference proteome</keyword>
<dbReference type="AlphaFoldDB" id="A0A370NRF8"/>
<sequence>MEALHPEGLKPRKTPRQARSEATVQAIFEATIQVLLSEGASRLTTTRVAERAGVSVGTMYQYFPHKQALLYAVLSKHLEAVASAVEAACLKYRETPAATMASGLVTAYVDAKTAHADLSHALYLIAGELDTADLVGGVTQRLQDAMAKLLASAVDAEFDDLPSITFALGAAMAGMTRAVFERGAPPPLLRVLRTQLATMCVAYLQAMAVEKVPPRRRAR</sequence>
<keyword evidence="3" id="KW-0804">Transcription</keyword>
<dbReference type="SUPFAM" id="SSF46689">
    <property type="entry name" value="Homeodomain-like"/>
    <property type="match status" value="1"/>
</dbReference>
<gene>
    <name evidence="7" type="ORF">DN412_22385</name>
</gene>
<evidence type="ECO:0000256" key="4">
    <source>
        <dbReference type="PROSITE-ProRule" id="PRU00335"/>
    </source>
</evidence>
<dbReference type="Pfam" id="PF00440">
    <property type="entry name" value="TetR_N"/>
    <property type="match status" value="1"/>
</dbReference>
<keyword evidence="2 4" id="KW-0238">DNA-binding</keyword>
<dbReference type="PANTHER" id="PTHR30055:SF234">
    <property type="entry name" value="HTH-TYPE TRANSCRIPTIONAL REGULATOR BETI"/>
    <property type="match status" value="1"/>
</dbReference>
<feature type="region of interest" description="Disordered" evidence="5">
    <location>
        <begin position="1"/>
        <end position="20"/>
    </location>
</feature>
<dbReference type="GO" id="GO:0003700">
    <property type="term" value="F:DNA-binding transcription factor activity"/>
    <property type="evidence" value="ECO:0007669"/>
    <property type="project" value="TreeGrafter"/>
</dbReference>
<dbReference type="RefSeq" id="WP_115213589.1">
    <property type="nucleotide sequence ID" value="NZ_QKWJ01000030.1"/>
</dbReference>
<evidence type="ECO:0000259" key="6">
    <source>
        <dbReference type="PROSITE" id="PS50977"/>
    </source>
</evidence>
<dbReference type="EMBL" id="QKWJ01000030">
    <property type="protein sequence ID" value="RDK08118.1"/>
    <property type="molecule type" value="Genomic_DNA"/>
</dbReference>
<reference evidence="8" key="1">
    <citation type="submission" date="2018-06" db="EMBL/GenBank/DDBJ databases">
        <authorList>
            <person name="Feng T."/>
            <person name="Jeon C.O."/>
        </authorList>
    </citation>
    <scope>NUCLEOTIDE SEQUENCE [LARGE SCALE GENOMIC DNA]</scope>
    <source>
        <strain evidence="8">S23</strain>
    </source>
</reference>
<dbReference type="InterPro" id="IPR050109">
    <property type="entry name" value="HTH-type_TetR-like_transc_reg"/>
</dbReference>